<evidence type="ECO:0000313" key="2">
    <source>
        <dbReference type="EMBL" id="KAJ1098118.1"/>
    </source>
</evidence>
<proteinExistence type="predicted"/>
<evidence type="ECO:0000256" key="1">
    <source>
        <dbReference type="SAM" id="Phobius"/>
    </source>
</evidence>
<organism evidence="2 3">
    <name type="scientific">Pleurodeles waltl</name>
    <name type="common">Iberian ribbed newt</name>
    <dbReference type="NCBI Taxonomy" id="8319"/>
    <lineage>
        <taxon>Eukaryota</taxon>
        <taxon>Metazoa</taxon>
        <taxon>Chordata</taxon>
        <taxon>Craniata</taxon>
        <taxon>Vertebrata</taxon>
        <taxon>Euteleostomi</taxon>
        <taxon>Amphibia</taxon>
        <taxon>Batrachia</taxon>
        <taxon>Caudata</taxon>
        <taxon>Salamandroidea</taxon>
        <taxon>Salamandridae</taxon>
        <taxon>Pleurodelinae</taxon>
        <taxon>Pleurodeles</taxon>
    </lineage>
</organism>
<keyword evidence="1" id="KW-1133">Transmembrane helix</keyword>
<accession>A0AAV7M884</accession>
<dbReference type="EMBL" id="JANPWB010000014">
    <property type="protein sequence ID" value="KAJ1098118.1"/>
    <property type="molecule type" value="Genomic_DNA"/>
</dbReference>
<gene>
    <name evidence="2" type="ORF">NDU88_003234</name>
</gene>
<name>A0AAV7M884_PLEWA</name>
<keyword evidence="3" id="KW-1185">Reference proteome</keyword>
<dbReference type="AlphaFoldDB" id="A0AAV7M884"/>
<sequence>MDPEWLVSICVILFIVFIFILTRKTKAEPEPADTGAYDQVLAYASFGGKHLECSEDDMDRCMQRLNKILFEVPPETRKVTATPASNEQTPGTREAVAIDPVQLHATHPHKAQV</sequence>
<feature type="transmembrane region" description="Helical" evidence="1">
    <location>
        <begin position="6"/>
        <end position="22"/>
    </location>
</feature>
<dbReference type="Proteomes" id="UP001066276">
    <property type="component" value="Chromosome 10"/>
</dbReference>
<protein>
    <submittedName>
        <fullName evidence="2">Uncharacterized protein</fullName>
    </submittedName>
</protein>
<reference evidence="2" key="1">
    <citation type="journal article" date="2022" name="bioRxiv">
        <title>Sequencing and chromosome-scale assembly of the giantPleurodeles waltlgenome.</title>
        <authorList>
            <person name="Brown T."/>
            <person name="Elewa A."/>
            <person name="Iarovenko S."/>
            <person name="Subramanian E."/>
            <person name="Araus A.J."/>
            <person name="Petzold A."/>
            <person name="Susuki M."/>
            <person name="Suzuki K.-i.T."/>
            <person name="Hayashi T."/>
            <person name="Toyoda A."/>
            <person name="Oliveira C."/>
            <person name="Osipova E."/>
            <person name="Leigh N.D."/>
            <person name="Simon A."/>
            <person name="Yun M.H."/>
        </authorList>
    </citation>
    <scope>NUCLEOTIDE SEQUENCE</scope>
    <source>
        <strain evidence="2">20211129_DDA</strain>
        <tissue evidence="2">Liver</tissue>
    </source>
</reference>
<keyword evidence="1" id="KW-0812">Transmembrane</keyword>
<comment type="caution">
    <text evidence="2">The sequence shown here is derived from an EMBL/GenBank/DDBJ whole genome shotgun (WGS) entry which is preliminary data.</text>
</comment>
<keyword evidence="1" id="KW-0472">Membrane</keyword>
<evidence type="ECO:0000313" key="3">
    <source>
        <dbReference type="Proteomes" id="UP001066276"/>
    </source>
</evidence>